<organism evidence="1 2">
    <name type="scientific">Indibacter alkaliphilus (strain CCUG 57479 / KCTC 22604 / LW1)</name>
    <dbReference type="NCBI Taxonomy" id="1189612"/>
    <lineage>
        <taxon>Bacteria</taxon>
        <taxon>Pseudomonadati</taxon>
        <taxon>Bacteroidota</taxon>
        <taxon>Cytophagia</taxon>
        <taxon>Cytophagales</taxon>
        <taxon>Cyclobacteriaceae</taxon>
    </lineage>
</organism>
<gene>
    <name evidence="1" type="ORF">A33Q_0882</name>
</gene>
<evidence type="ECO:0000313" key="2">
    <source>
        <dbReference type="Proteomes" id="UP000006073"/>
    </source>
</evidence>
<dbReference type="Proteomes" id="UP000006073">
    <property type="component" value="Unassembled WGS sequence"/>
</dbReference>
<keyword evidence="2" id="KW-1185">Reference proteome</keyword>
<dbReference type="EMBL" id="ALWO02000021">
    <property type="protein sequence ID" value="EOZ98899.1"/>
    <property type="molecule type" value="Genomic_DNA"/>
</dbReference>
<dbReference type="AlphaFoldDB" id="S2DIN0"/>
<sequence>MSKKHIPNSFDDRNLPKGEISLERSLEIDRLMKSRIEKLKIDIQEKADRIFKKKISNDC</sequence>
<comment type="caution">
    <text evidence="1">The sequence shown here is derived from an EMBL/GenBank/DDBJ whole genome shotgun (WGS) entry which is preliminary data.</text>
</comment>
<protein>
    <submittedName>
        <fullName evidence="1">Uncharacterized protein</fullName>
    </submittedName>
</protein>
<dbReference type="STRING" id="1189612.A33Q_0882"/>
<reference evidence="1 2" key="1">
    <citation type="journal article" date="2013" name="Genome Announc.">
        <title>Draft Genome Sequence of Indibacter alkaliphilus Strain LW1T, Isolated from Lonar Lake, a Haloalkaline Lake in the Buldana District of Maharashtra, India.</title>
        <authorList>
            <person name="Singh A."/>
            <person name="Kumar Jangir P."/>
            <person name="Sharma R."/>
            <person name="Singh A."/>
            <person name="Kumar Pinnaka A."/>
            <person name="Shivaji S."/>
        </authorList>
    </citation>
    <scope>NUCLEOTIDE SEQUENCE [LARGE SCALE GENOMIC DNA]</scope>
    <source>
        <strain evidence="2">CCUG 57479 / KCTC 22604 / LW1</strain>
    </source>
</reference>
<accession>S2DIN0</accession>
<proteinExistence type="predicted"/>
<name>S2DIN0_INDAL</name>
<evidence type="ECO:0000313" key="1">
    <source>
        <dbReference type="EMBL" id="EOZ98899.1"/>
    </source>
</evidence>